<keyword evidence="3 7" id="KW-0378">Hydrolase</keyword>
<reference evidence="7" key="1">
    <citation type="submission" date="2021-02" db="EMBL/GenBank/DDBJ databases">
        <authorList>
            <person name="Cremers G."/>
            <person name="Picone N."/>
        </authorList>
    </citation>
    <scope>NUCLEOTIDE SEQUENCE</scope>
    <source>
        <strain evidence="7">PQ17</strain>
    </source>
</reference>
<evidence type="ECO:0000313" key="8">
    <source>
        <dbReference type="Proteomes" id="UP000663859"/>
    </source>
</evidence>
<sequence length="212" mass="24236">MKRDPWIFTGGPFNTNAYLVPSPKGYLCFDAPDGLADFLREEGIQLEALILTHGHLDHVWDAETVREQQACMVYAHPEDERLLRNPSQGEFFGIPWRFRPLQEYQRLQVPLRGKIEWELAGRRFVVFHVPGHSPGSLAFYEKAKRRIFSGDVLFAGSVGRWDIPGGSRDELLETLRRCFCTLPDDTTIYPGHGPPTTVRQEKESNGFLTDFS</sequence>
<dbReference type="InterPro" id="IPR036866">
    <property type="entry name" value="RibonucZ/Hydroxyglut_hydro"/>
</dbReference>
<dbReference type="Proteomes" id="UP000663859">
    <property type="component" value="Unassembled WGS sequence"/>
</dbReference>
<dbReference type="AlphaFoldDB" id="A0A8J2BJV5"/>
<dbReference type="CDD" id="cd06262">
    <property type="entry name" value="metallo-hydrolase-like_MBL-fold"/>
    <property type="match status" value="1"/>
</dbReference>
<evidence type="ECO:0000256" key="1">
    <source>
        <dbReference type="ARBA" id="ARBA00001947"/>
    </source>
</evidence>
<gene>
    <name evidence="7" type="ORF">MPNT_150047</name>
</gene>
<proteinExistence type="predicted"/>
<evidence type="ECO:0000256" key="2">
    <source>
        <dbReference type="ARBA" id="ARBA00022723"/>
    </source>
</evidence>
<dbReference type="SMART" id="SM00849">
    <property type="entry name" value="Lactamase_B"/>
    <property type="match status" value="1"/>
</dbReference>
<keyword evidence="8" id="KW-1185">Reference proteome</keyword>
<evidence type="ECO:0000256" key="5">
    <source>
        <dbReference type="SAM" id="MobiDB-lite"/>
    </source>
</evidence>
<comment type="caution">
    <text evidence="7">The sequence shown here is derived from an EMBL/GenBank/DDBJ whole genome shotgun (WGS) entry which is preliminary data.</text>
</comment>
<dbReference type="SUPFAM" id="SSF56281">
    <property type="entry name" value="Metallo-hydrolase/oxidoreductase"/>
    <property type="match status" value="1"/>
</dbReference>
<evidence type="ECO:0000313" key="7">
    <source>
        <dbReference type="EMBL" id="CAF0694009.1"/>
    </source>
</evidence>
<dbReference type="EMBL" id="CAJNOB010000007">
    <property type="protein sequence ID" value="CAF0694009.1"/>
    <property type="molecule type" value="Genomic_DNA"/>
</dbReference>
<keyword evidence="2" id="KW-0479">Metal-binding</keyword>
<dbReference type="PANTHER" id="PTHR46233">
    <property type="entry name" value="HYDROXYACYLGLUTATHIONE HYDROLASE GLOC"/>
    <property type="match status" value="1"/>
</dbReference>
<evidence type="ECO:0000256" key="3">
    <source>
        <dbReference type="ARBA" id="ARBA00022801"/>
    </source>
</evidence>
<dbReference type="RefSeq" id="WP_174582970.1">
    <property type="nucleotide sequence ID" value="NZ_CAJNOB010000007.1"/>
</dbReference>
<dbReference type="Gene3D" id="3.60.15.10">
    <property type="entry name" value="Ribonuclease Z/Hydroxyacylglutathione hydrolase-like"/>
    <property type="match status" value="1"/>
</dbReference>
<feature type="domain" description="Metallo-beta-lactamase" evidence="6">
    <location>
        <begin position="14"/>
        <end position="192"/>
    </location>
</feature>
<feature type="region of interest" description="Disordered" evidence="5">
    <location>
        <begin position="190"/>
        <end position="212"/>
    </location>
</feature>
<dbReference type="EC" id="3.1.2.6" evidence="7"/>
<comment type="cofactor">
    <cofactor evidence="1">
        <name>Zn(2+)</name>
        <dbReference type="ChEBI" id="CHEBI:29105"/>
    </cofactor>
</comment>
<keyword evidence="4" id="KW-0862">Zinc</keyword>
<dbReference type="InterPro" id="IPR001279">
    <property type="entry name" value="Metallo-B-lactamas"/>
</dbReference>
<name>A0A8J2BJV5_9BACT</name>
<dbReference type="PANTHER" id="PTHR46233:SF3">
    <property type="entry name" value="HYDROXYACYLGLUTATHIONE HYDROLASE GLOC"/>
    <property type="match status" value="1"/>
</dbReference>
<evidence type="ECO:0000259" key="6">
    <source>
        <dbReference type="SMART" id="SM00849"/>
    </source>
</evidence>
<evidence type="ECO:0000256" key="4">
    <source>
        <dbReference type="ARBA" id="ARBA00022833"/>
    </source>
</evidence>
<dbReference type="Pfam" id="PF00753">
    <property type="entry name" value="Lactamase_B"/>
    <property type="match status" value="1"/>
</dbReference>
<accession>A0A8J2BJV5</accession>
<dbReference type="InterPro" id="IPR051453">
    <property type="entry name" value="MBL_Glyoxalase_II"/>
</dbReference>
<dbReference type="GO" id="GO:0004416">
    <property type="term" value="F:hydroxyacylglutathione hydrolase activity"/>
    <property type="evidence" value="ECO:0007669"/>
    <property type="project" value="UniProtKB-EC"/>
</dbReference>
<protein>
    <submittedName>
        <fullName evidence="7">Hydroxyacylglutathione hydrolase</fullName>
        <ecNumber evidence="7">3.1.2.6</ecNumber>
    </submittedName>
</protein>
<dbReference type="GO" id="GO:0046872">
    <property type="term" value="F:metal ion binding"/>
    <property type="evidence" value="ECO:0007669"/>
    <property type="project" value="UniProtKB-KW"/>
</dbReference>
<organism evidence="7 8">
    <name type="scientific">Candidatus Methylacidithermus pantelleriae</name>
    <dbReference type="NCBI Taxonomy" id="2744239"/>
    <lineage>
        <taxon>Bacteria</taxon>
        <taxon>Pseudomonadati</taxon>
        <taxon>Verrucomicrobiota</taxon>
        <taxon>Methylacidiphilae</taxon>
        <taxon>Methylacidiphilales</taxon>
        <taxon>Methylacidiphilaceae</taxon>
        <taxon>Candidatus Methylacidithermus</taxon>
    </lineage>
</organism>